<dbReference type="OrthoDB" id="90756at2759"/>
<dbReference type="AlphaFoldDB" id="A0A6G0VVJ8"/>
<evidence type="ECO:0000313" key="4">
    <source>
        <dbReference type="Proteomes" id="UP000478052"/>
    </source>
</evidence>
<evidence type="ECO:0000256" key="1">
    <source>
        <dbReference type="SAM" id="Phobius"/>
    </source>
</evidence>
<dbReference type="Pfam" id="PF10551">
    <property type="entry name" value="MULE"/>
    <property type="match status" value="1"/>
</dbReference>
<dbReference type="InterPro" id="IPR018289">
    <property type="entry name" value="MULE_transposase_dom"/>
</dbReference>
<feature type="transmembrane region" description="Helical" evidence="1">
    <location>
        <begin position="78"/>
        <end position="97"/>
    </location>
</feature>
<accession>A0A6G0VVJ8</accession>
<name>A0A6G0VVJ8_APHCR</name>
<evidence type="ECO:0000259" key="2">
    <source>
        <dbReference type="Pfam" id="PF10551"/>
    </source>
</evidence>
<reference evidence="3 4" key="1">
    <citation type="submission" date="2019-08" db="EMBL/GenBank/DDBJ databases">
        <title>Whole genome of Aphis craccivora.</title>
        <authorList>
            <person name="Voronova N.V."/>
            <person name="Shulinski R.S."/>
            <person name="Bandarenka Y.V."/>
            <person name="Zhorov D.G."/>
            <person name="Warner D."/>
        </authorList>
    </citation>
    <scope>NUCLEOTIDE SEQUENCE [LARGE SCALE GENOMIC DNA]</scope>
    <source>
        <strain evidence="3">180601</strain>
        <tissue evidence="3">Whole Body</tissue>
    </source>
</reference>
<protein>
    <submittedName>
        <fullName evidence="3">MULE domain-containing protein</fullName>
    </submittedName>
</protein>
<keyword evidence="1" id="KW-0472">Membrane</keyword>
<organism evidence="3 4">
    <name type="scientific">Aphis craccivora</name>
    <name type="common">Cowpea aphid</name>
    <dbReference type="NCBI Taxonomy" id="307492"/>
    <lineage>
        <taxon>Eukaryota</taxon>
        <taxon>Metazoa</taxon>
        <taxon>Ecdysozoa</taxon>
        <taxon>Arthropoda</taxon>
        <taxon>Hexapoda</taxon>
        <taxon>Insecta</taxon>
        <taxon>Pterygota</taxon>
        <taxon>Neoptera</taxon>
        <taxon>Paraneoptera</taxon>
        <taxon>Hemiptera</taxon>
        <taxon>Sternorrhyncha</taxon>
        <taxon>Aphidomorpha</taxon>
        <taxon>Aphidoidea</taxon>
        <taxon>Aphididae</taxon>
        <taxon>Aphidini</taxon>
        <taxon>Aphis</taxon>
        <taxon>Aphis</taxon>
    </lineage>
</organism>
<proteinExistence type="predicted"/>
<keyword evidence="1" id="KW-1133">Transmembrane helix</keyword>
<dbReference type="EMBL" id="VUJU01011397">
    <property type="protein sequence ID" value="KAF0711119.1"/>
    <property type="molecule type" value="Genomic_DNA"/>
</dbReference>
<keyword evidence="1" id="KW-0812">Transmembrane</keyword>
<keyword evidence="4" id="KW-1185">Reference proteome</keyword>
<feature type="non-terminal residue" evidence="3">
    <location>
        <position position="331"/>
    </location>
</feature>
<gene>
    <name evidence="3" type="ORF">FWK35_00027984</name>
</gene>
<sequence length="331" mass="38740">MEPGVHERSNIYIDNFNFQYYNHNETANRRFLGAAMAYTFLLASRMMHRARRGHQPSKPSTTREWDAMINSEEWRQRYLNTICNLFVLWYNIILYYIGRIIFFNTEIVTTLRQNNIKISNVAVDGTFKYLANHPTDLRQLLTVHIIFNNMSFPVIYACLTRHTQAVYVCVMRYILSLGLPYSNEELVKVITDFETGLRNAITTVFPEWQQVGCSFHFNQAVLRHMHQIGLRNVIRVNVTSRNIVRLLLAKPHLPANGQAYPNVRGFTIVSPERFSVHGLNHWTNNFVESFHASLLRYLGDHPPLWRFYDLNRSVENTTRLELSQILNGQQG</sequence>
<comment type="caution">
    <text evidence="3">The sequence shown here is derived from an EMBL/GenBank/DDBJ whole genome shotgun (WGS) entry which is preliminary data.</text>
</comment>
<dbReference type="Proteomes" id="UP000478052">
    <property type="component" value="Unassembled WGS sequence"/>
</dbReference>
<feature type="domain" description="MULE transposase" evidence="2">
    <location>
        <begin position="122"/>
        <end position="219"/>
    </location>
</feature>
<evidence type="ECO:0000313" key="3">
    <source>
        <dbReference type="EMBL" id="KAF0711119.1"/>
    </source>
</evidence>